<feature type="compositionally biased region" description="Basic and acidic residues" evidence="7">
    <location>
        <begin position="561"/>
        <end position="570"/>
    </location>
</feature>
<dbReference type="STRING" id="1476583.DEIPH_ctg045orf0019"/>
<dbReference type="PATRIC" id="fig|1476583.3.peg.2680"/>
<evidence type="ECO:0000256" key="6">
    <source>
        <dbReference type="RuleBase" id="RU003355"/>
    </source>
</evidence>
<evidence type="ECO:0000313" key="11">
    <source>
        <dbReference type="Proteomes" id="UP000020492"/>
    </source>
</evidence>
<dbReference type="PROSITE" id="PS00138">
    <property type="entry name" value="SUBTILASE_SER"/>
    <property type="match status" value="1"/>
</dbReference>
<dbReference type="Gene3D" id="3.40.50.200">
    <property type="entry name" value="Peptidase S8/S53 domain"/>
    <property type="match status" value="1"/>
</dbReference>
<dbReference type="InterPro" id="IPR036852">
    <property type="entry name" value="Peptidase_S8/S53_dom_sf"/>
</dbReference>
<feature type="active site" description="Charge relay system" evidence="5">
    <location>
        <position position="196"/>
    </location>
</feature>
<dbReference type="Pfam" id="PF00082">
    <property type="entry name" value="Peptidase_S8"/>
    <property type="match status" value="1"/>
</dbReference>
<dbReference type="InterPro" id="IPR015500">
    <property type="entry name" value="Peptidase_S8_subtilisin-rel"/>
</dbReference>
<comment type="caution">
    <text evidence="10">The sequence shown here is derived from an EMBL/GenBank/DDBJ whole genome shotgun (WGS) entry which is preliminary data.</text>
</comment>
<feature type="signal peptide" evidence="8">
    <location>
        <begin position="1"/>
        <end position="22"/>
    </location>
</feature>
<accession>A0A016QMI6</accession>
<dbReference type="AlphaFoldDB" id="A0A016QMI6"/>
<dbReference type="InterPro" id="IPR023827">
    <property type="entry name" value="Peptidase_S8_Asp-AS"/>
</dbReference>
<name>A0A016QMI6_9DEIO</name>
<dbReference type="GO" id="GO:0004252">
    <property type="term" value="F:serine-type endopeptidase activity"/>
    <property type="evidence" value="ECO:0007669"/>
    <property type="project" value="UniProtKB-UniRule"/>
</dbReference>
<dbReference type="InterPro" id="IPR050131">
    <property type="entry name" value="Peptidase_S8_subtilisin-like"/>
</dbReference>
<keyword evidence="11" id="KW-1185">Reference proteome</keyword>
<evidence type="ECO:0000259" key="9">
    <source>
        <dbReference type="Pfam" id="PF00082"/>
    </source>
</evidence>
<evidence type="ECO:0000256" key="4">
    <source>
        <dbReference type="ARBA" id="ARBA00022825"/>
    </source>
</evidence>
<evidence type="ECO:0000256" key="8">
    <source>
        <dbReference type="SAM" id="SignalP"/>
    </source>
</evidence>
<feature type="compositionally biased region" description="Polar residues" evidence="7">
    <location>
        <begin position="548"/>
        <end position="558"/>
    </location>
</feature>
<feature type="domain" description="Peptidase S8/S53" evidence="9">
    <location>
        <begin position="189"/>
        <end position="474"/>
    </location>
</feature>
<protein>
    <recommendedName>
        <fullName evidence="9">Peptidase S8/S53 domain-containing protein</fullName>
    </recommendedName>
</protein>
<dbReference type="GO" id="GO:0006508">
    <property type="term" value="P:proteolysis"/>
    <property type="evidence" value="ECO:0007669"/>
    <property type="project" value="UniProtKB-KW"/>
</dbReference>
<dbReference type="InterPro" id="IPR023828">
    <property type="entry name" value="Peptidase_S8_Ser-AS"/>
</dbReference>
<sequence>MKKHVGLLVLGALLVGCGSPSAPGPSTSTISGNVLLPSGAATSADSPGLEAQALPSLDSADLGALWQQPHVRGEVLVEAGPGASLGSQALSVLSGVQLQAVPGTDLQLAATPAGEQDEAFARRLAEAGVRVQPNFIYQALSTPNDPGFPGGNRPGVKVGGVAYDQDYLLRIGAPEGWDRLEALGKSVSGALTAVLDTGVDRSHPELAGRLRPGFDFCSRLVGETCQGTDDDPSEVTAGDVGHGTSSAGLIAANTNNGTGLASLTWRGTVIPVKVFGVAGSSSSATSASLVAGLRYAVSEKARVVNMSLGFAGQNGRPAQADPALASAIRDAANADIVLVAAAGNTPNAGLYYPASDPNVLAVGAVSRDDNVLSCFSARPLPGQKGLDLVAPGGQAGTGTSNCYVSSPYDILTLAPVANGSYTLRAGTSEAAPQVSGTAALLRAAFPDLSAGQIRQALKEGAKTTGAGAMLNVLGAVNRAASMTGTTPPPTGNAYTLNVQARLGGQQVAAKTFTGTLASGQRSVPYSLNGLPAGTYELQATLKVSGQTYSGSAQATVPSGSDVRKDIQTQR</sequence>
<evidence type="ECO:0000256" key="5">
    <source>
        <dbReference type="PROSITE-ProRule" id="PRU01240"/>
    </source>
</evidence>
<comment type="similarity">
    <text evidence="1 5 6">Belongs to the peptidase S8 family.</text>
</comment>
<feature type="active site" description="Charge relay system" evidence="5">
    <location>
        <position position="242"/>
    </location>
</feature>
<feature type="chain" id="PRO_5001488154" description="Peptidase S8/S53 domain-containing protein" evidence="8">
    <location>
        <begin position="23"/>
        <end position="570"/>
    </location>
</feature>
<dbReference type="PROSITE" id="PS00136">
    <property type="entry name" value="SUBTILASE_ASP"/>
    <property type="match status" value="1"/>
</dbReference>
<dbReference type="InterPro" id="IPR000209">
    <property type="entry name" value="Peptidase_S8/S53_dom"/>
</dbReference>
<dbReference type="PROSITE" id="PS51257">
    <property type="entry name" value="PROKAR_LIPOPROTEIN"/>
    <property type="match status" value="1"/>
</dbReference>
<dbReference type="SUPFAM" id="SSF52743">
    <property type="entry name" value="Subtilisin-like"/>
    <property type="match status" value="1"/>
</dbReference>
<proteinExistence type="inferred from homology"/>
<feature type="active site" description="Charge relay system" evidence="5">
    <location>
        <position position="428"/>
    </location>
</feature>
<dbReference type="PANTHER" id="PTHR43806">
    <property type="entry name" value="PEPTIDASE S8"/>
    <property type="match status" value="1"/>
</dbReference>
<dbReference type="OrthoDB" id="5240330at2"/>
<reference evidence="10 11" key="1">
    <citation type="submission" date="2014-03" db="EMBL/GenBank/DDBJ databases">
        <title>Draft genome sequence of Deinococcus phoenicis 1P10ME.</title>
        <authorList>
            <person name="Stepanov V.G."/>
            <person name="Vaishampayan P."/>
            <person name="Venkateswaran K."/>
            <person name="Fox G.E."/>
        </authorList>
    </citation>
    <scope>NUCLEOTIDE SEQUENCE [LARGE SCALE GENOMIC DNA]</scope>
    <source>
        <strain evidence="10 11">1P10ME</strain>
    </source>
</reference>
<evidence type="ECO:0000256" key="3">
    <source>
        <dbReference type="ARBA" id="ARBA00022801"/>
    </source>
</evidence>
<feature type="region of interest" description="Disordered" evidence="7">
    <location>
        <begin position="548"/>
        <end position="570"/>
    </location>
</feature>
<evidence type="ECO:0000256" key="7">
    <source>
        <dbReference type="SAM" id="MobiDB-lite"/>
    </source>
</evidence>
<dbReference type="RefSeq" id="WP_051517373.1">
    <property type="nucleotide sequence ID" value="NZ_JHAC01000043.1"/>
</dbReference>
<dbReference type="PROSITE" id="PS51892">
    <property type="entry name" value="SUBTILASE"/>
    <property type="match status" value="1"/>
</dbReference>
<evidence type="ECO:0000256" key="1">
    <source>
        <dbReference type="ARBA" id="ARBA00011073"/>
    </source>
</evidence>
<organism evidence="10 11">
    <name type="scientific">Deinococcus phoenicis</name>
    <dbReference type="NCBI Taxonomy" id="1476583"/>
    <lineage>
        <taxon>Bacteria</taxon>
        <taxon>Thermotogati</taxon>
        <taxon>Deinococcota</taxon>
        <taxon>Deinococci</taxon>
        <taxon>Deinococcales</taxon>
        <taxon>Deinococcaceae</taxon>
        <taxon>Deinococcus</taxon>
    </lineage>
</organism>
<evidence type="ECO:0000313" key="10">
    <source>
        <dbReference type="EMBL" id="EYB67288.1"/>
    </source>
</evidence>
<dbReference type="PRINTS" id="PR00723">
    <property type="entry name" value="SUBTILISIN"/>
</dbReference>
<dbReference type="eggNOG" id="COG1404">
    <property type="taxonomic scope" value="Bacteria"/>
</dbReference>
<dbReference type="EMBL" id="JHAC01000043">
    <property type="protein sequence ID" value="EYB67288.1"/>
    <property type="molecule type" value="Genomic_DNA"/>
</dbReference>
<keyword evidence="8" id="KW-0732">Signal</keyword>
<gene>
    <name evidence="10" type="ORF">DEIPH_ctg045orf0019</name>
</gene>
<keyword evidence="2 5" id="KW-0645">Protease</keyword>
<dbReference type="PANTHER" id="PTHR43806:SF11">
    <property type="entry name" value="CEREVISIN-RELATED"/>
    <property type="match status" value="1"/>
</dbReference>
<keyword evidence="3 5" id="KW-0378">Hydrolase</keyword>
<dbReference type="Proteomes" id="UP000020492">
    <property type="component" value="Unassembled WGS sequence"/>
</dbReference>
<evidence type="ECO:0000256" key="2">
    <source>
        <dbReference type="ARBA" id="ARBA00022670"/>
    </source>
</evidence>
<keyword evidence="4 5" id="KW-0720">Serine protease</keyword>